<dbReference type="InterPro" id="IPR002869">
    <property type="entry name" value="Pyrv_flavodox_OxRed_cen"/>
</dbReference>
<reference evidence="5" key="1">
    <citation type="submission" date="2020-06" db="EMBL/GenBank/DDBJ databases">
        <title>Unique genomic features of the anaerobic methanotrophic archaea.</title>
        <authorList>
            <person name="Chadwick G.L."/>
            <person name="Skennerton C.T."/>
            <person name="Laso-Perez R."/>
            <person name="Leu A.O."/>
            <person name="Speth D.R."/>
            <person name="Yu H."/>
            <person name="Morgan-Lang C."/>
            <person name="Hatzenpichler R."/>
            <person name="Goudeau D."/>
            <person name="Malmstrom R."/>
            <person name="Brazelton W.J."/>
            <person name="Woyke T."/>
            <person name="Hallam S.J."/>
            <person name="Tyson G.W."/>
            <person name="Wegener G."/>
            <person name="Boetius A."/>
            <person name="Orphan V."/>
        </authorList>
    </citation>
    <scope>NUCLEOTIDE SEQUENCE</scope>
</reference>
<dbReference type="InterPro" id="IPR051626">
    <property type="entry name" value="Oxidoreductase_gamma_subunit"/>
</dbReference>
<evidence type="ECO:0000313" key="5">
    <source>
        <dbReference type="EMBL" id="QNO55563.1"/>
    </source>
</evidence>
<dbReference type="InterPro" id="IPR019752">
    <property type="entry name" value="Pyrv/ketoisovalerate_OxRed_cat"/>
</dbReference>
<dbReference type="InterPro" id="IPR011894">
    <property type="entry name" value="PorC_KorC"/>
</dbReference>
<name>A0A7G9Z5M9_9EURY</name>
<protein>
    <recommendedName>
        <fullName evidence="1">pyruvate synthase</fullName>
        <ecNumber evidence="1">1.2.7.1</ecNumber>
    </recommendedName>
</protein>
<keyword evidence="2" id="KW-0560">Oxidoreductase</keyword>
<feature type="domain" description="Pyruvate/ketoisovalerate oxidoreductase catalytic" evidence="4">
    <location>
        <begin position="10"/>
        <end position="178"/>
    </location>
</feature>
<dbReference type="Gene3D" id="3.40.920.10">
    <property type="entry name" value="Pyruvate-ferredoxin oxidoreductase, PFOR, domain III"/>
    <property type="match status" value="1"/>
</dbReference>
<evidence type="ECO:0000259" key="4">
    <source>
        <dbReference type="Pfam" id="PF01558"/>
    </source>
</evidence>
<dbReference type="SUPFAM" id="SSF53323">
    <property type="entry name" value="Pyruvate-ferredoxin oxidoreductase, PFOR, domain III"/>
    <property type="match status" value="1"/>
</dbReference>
<organism evidence="5">
    <name type="scientific">Candidatus Methanophaga sp. ANME-1 ERB7</name>
    <dbReference type="NCBI Taxonomy" id="2759913"/>
    <lineage>
        <taxon>Archaea</taxon>
        <taxon>Methanobacteriati</taxon>
        <taxon>Methanobacteriota</taxon>
        <taxon>Stenosarchaea group</taxon>
        <taxon>Methanomicrobia</taxon>
        <taxon>Candidatus Methanophagales</taxon>
        <taxon>Candidatus Methanophagaceae</taxon>
        <taxon>Candidatus Methanophaga</taxon>
    </lineage>
</organism>
<evidence type="ECO:0000256" key="3">
    <source>
        <dbReference type="ARBA" id="ARBA00049357"/>
    </source>
</evidence>
<accession>A0A7G9Z5M9</accession>
<proteinExistence type="predicted"/>
<sequence>MYRLRFHGRGGQGARVASKVLGTAAFLDGYYAQDFPLYGAERRGAPVAASTRISEEPIMERGVIPEPDIVIVMDETLLQDPLTMPVSGLKPGGIVFINTTHSPTDVKAEYKITAQVITLDITKIGLDMLGMPILSTLAGGAAARIVGLSEESLKDAVKKVLSKIITDKRLLDKNVAAALFCFNAITPIKIEIKLKTIGTTKKRAPLSPYRSNMPRSPVLL</sequence>
<dbReference type="PANTHER" id="PTHR43366:SF1">
    <property type="entry name" value="PYRUVATE SYNTHASE SUBUNIT PORC"/>
    <property type="match status" value="1"/>
</dbReference>
<dbReference type="NCBIfam" id="TIGR02175">
    <property type="entry name" value="PorC_KorC"/>
    <property type="match status" value="1"/>
</dbReference>
<dbReference type="GO" id="GO:0019164">
    <property type="term" value="F:pyruvate synthase activity"/>
    <property type="evidence" value="ECO:0007669"/>
    <property type="project" value="UniProtKB-EC"/>
</dbReference>
<dbReference type="EMBL" id="MT631622">
    <property type="protein sequence ID" value="QNO55563.1"/>
    <property type="molecule type" value="Genomic_DNA"/>
</dbReference>
<evidence type="ECO:0000256" key="1">
    <source>
        <dbReference type="ARBA" id="ARBA00012822"/>
    </source>
</evidence>
<dbReference type="Pfam" id="PF01558">
    <property type="entry name" value="POR"/>
    <property type="match status" value="1"/>
</dbReference>
<gene>
    <name evidence="5" type="ORF">BJEEAEJC_00005</name>
</gene>
<dbReference type="EC" id="1.2.7.1" evidence="1"/>
<dbReference type="PANTHER" id="PTHR43366">
    <property type="entry name" value="PYRUVATE SYNTHASE SUBUNIT PORC"/>
    <property type="match status" value="1"/>
</dbReference>
<comment type="catalytic activity">
    <reaction evidence="3">
        <text>2 oxidized [2Fe-2S]-[ferredoxin] + pyruvate + CoA = 2 reduced [2Fe-2S]-[ferredoxin] + acetyl-CoA + CO2 + H(+)</text>
        <dbReference type="Rhea" id="RHEA:12765"/>
        <dbReference type="Rhea" id="RHEA-COMP:10000"/>
        <dbReference type="Rhea" id="RHEA-COMP:10001"/>
        <dbReference type="ChEBI" id="CHEBI:15361"/>
        <dbReference type="ChEBI" id="CHEBI:15378"/>
        <dbReference type="ChEBI" id="CHEBI:16526"/>
        <dbReference type="ChEBI" id="CHEBI:33737"/>
        <dbReference type="ChEBI" id="CHEBI:33738"/>
        <dbReference type="ChEBI" id="CHEBI:57287"/>
        <dbReference type="ChEBI" id="CHEBI:57288"/>
        <dbReference type="EC" id="1.2.7.1"/>
    </reaction>
</comment>
<evidence type="ECO:0000256" key="2">
    <source>
        <dbReference type="ARBA" id="ARBA00023002"/>
    </source>
</evidence>
<dbReference type="AlphaFoldDB" id="A0A7G9Z5M9"/>